<feature type="chain" id="PRO_5044383897" evidence="2">
    <location>
        <begin position="22"/>
        <end position="109"/>
    </location>
</feature>
<dbReference type="GeneID" id="93342108"/>
<feature type="domain" description="EF-hand" evidence="3">
    <location>
        <begin position="60"/>
        <end position="87"/>
    </location>
</feature>
<dbReference type="InterPro" id="IPR002048">
    <property type="entry name" value="EF_hand_dom"/>
</dbReference>
<proteinExistence type="predicted"/>
<feature type="region of interest" description="Disordered" evidence="1">
    <location>
        <begin position="65"/>
        <end position="109"/>
    </location>
</feature>
<reference evidence="4" key="3">
    <citation type="submission" date="2022-06" db="EMBL/GenBank/DDBJ databases">
        <title>Leptospira isolates from biofilms formed at urban environments.</title>
        <authorList>
            <person name="Ribeiro P.S."/>
            <person name="Sousa T."/>
            <person name="Carvalho N."/>
            <person name="Aburjaile F."/>
            <person name="Neves F."/>
            <person name="Oliveira D."/>
            <person name="Blanco L."/>
            <person name="Lima J."/>
            <person name="Costa F."/>
            <person name="Brenig B."/>
            <person name="Soares S."/>
            <person name="Ramos R."/>
            <person name="Goes-Neto A."/>
            <person name="Matiuzzi M."/>
            <person name="Azevedo V."/>
            <person name="Ristow P."/>
        </authorList>
    </citation>
    <scope>NUCLEOTIDE SEQUENCE</scope>
    <source>
        <strain evidence="4">VSF7</strain>
    </source>
</reference>
<evidence type="ECO:0000313" key="5">
    <source>
        <dbReference type="EMBL" id="TGL68497.1"/>
    </source>
</evidence>
<evidence type="ECO:0000313" key="6">
    <source>
        <dbReference type="Proteomes" id="UP000297352"/>
    </source>
</evidence>
<dbReference type="PROSITE" id="PS00018">
    <property type="entry name" value="EF_HAND_1"/>
    <property type="match status" value="1"/>
</dbReference>
<name>A0A2N0B000_9LEPT</name>
<dbReference type="Proteomes" id="UP000297352">
    <property type="component" value="Unassembled WGS sequence"/>
</dbReference>
<dbReference type="InterPro" id="IPR011992">
    <property type="entry name" value="EF-hand-dom_pair"/>
</dbReference>
<evidence type="ECO:0000259" key="3">
    <source>
        <dbReference type="PROSITE" id="PS50222"/>
    </source>
</evidence>
<organism evidence="4 7">
    <name type="scientific">Leptospira levettii</name>
    <dbReference type="NCBI Taxonomy" id="2023178"/>
    <lineage>
        <taxon>Bacteria</taxon>
        <taxon>Pseudomonadati</taxon>
        <taxon>Spirochaetota</taxon>
        <taxon>Spirochaetia</taxon>
        <taxon>Leptospirales</taxon>
        <taxon>Leptospiraceae</taxon>
        <taxon>Leptospira</taxon>
    </lineage>
</organism>
<dbReference type="PROSITE" id="PS50222">
    <property type="entry name" value="EF_HAND_2"/>
    <property type="match status" value="1"/>
</dbReference>
<reference evidence="6" key="2">
    <citation type="journal article" date="2019" name="PLoS Negl. Trop. Dis.">
        <title>Revisiting the worldwide diversity of Leptospira species in the environment.</title>
        <authorList>
            <person name="Vincent A.T."/>
            <person name="Schiettekatte O."/>
            <person name="Bourhy P."/>
            <person name="Veyrier F.J."/>
            <person name="Picardeau M."/>
        </authorList>
    </citation>
    <scope>NUCLEOTIDE SEQUENCE [LARGE SCALE GENOMIC DNA]</scope>
    <source>
        <strain evidence="6">201702449</strain>
    </source>
</reference>
<protein>
    <submittedName>
        <fullName evidence="4">EF-hand domain-containing protein</fullName>
    </submittedName>
</protein>
<feature type="signal peptide" evidence="2">
    <location>
        <begin position="1"/>
        <end position="21"/>
    </location>
</feature>
<dbReference type="Proteomes" id="UP001209694">
    <property type="component" value="Unassembled WGS sequence"/>
</dbReference>
<dbReference type="RefSeq" id="WP_100727798.1">
    <property type="nucleotide sequence ID" value="NZ_JAIZBN010000004.1"/>
</dbReference>
<gene>
    <name evidence="5" type="ORF">EHQ60_14430</name>
    <name evidence="4" type="ORF">ND810_15805</name>
</gene>
<dbReference type="AlphaFoldDB" id="A0A2N0B000"/>
<evidence type="ECO:0000256" key="2">
    <source>
        <dbReference type="SAM" id="SignalP"/>
    </source>
</evidence>
<dbReference type="Gene3D" id="1.10.238.10">
    <property type="entry name" value="EF-hand"/>
    <property type="match status" value="1"/>
</dbReference>
<feature type="region of interest" description="Disordered" evidence="1">
    <location>
        <begin position="23"/>
        <end position="49"/>
    </location>
</feature>
<dbReference type="Pfam" id="PF13202">
    <property type="entry name" value="EF-hand_5"/>
    <property type="match status" value="2"/>
</dbReference>
<reference evidence="5" key="1">
    <citation type="submission" date="2018-10" db="EMBL/GenBank/DDBJ databases">
        <authorList>
            <person name="Vincent A.T."/>
            <person name="Schiettekatte O."/>
            <person name="Bourhy P."/>
            <person name="Veyrier F.J."/>
            <person name="Picardeau M."/>
        </authorList>
    </citation>
    <scope>NUCLEOTIDE SEQUENCE</scope>
    <source>
        <strain evidence="5">201702449</strain>
    </source>
</reference>
<sequence length="109" mass="12705">MKKILSLFLCFTFLVTASVIAHDHEGKGKHPMAGEHFKKMDTNDDKKVSKEEWQKFHDGFFQELDKDGDGSVSLEELKEKRMDQKEKMKDKAKEKKKQGKEKDQSKDSE</sequence>
<evidence type="ECO:0000313" key="7">
    <source>
        <dbReference type="Proteomes" id="UP001209694"/>
    </source>
</evidence>
<evidence type="ECO:0000313" key="4">
    <source>
        <dbReference type="EMBL" id="MCW7516632.1"/>
    </source>
</evidence>
<keyword evidence="2" id="KW-0732">Signal</keyword>
<feature type="compositionally biased region" description="Basic and acidic residues" evidence="1">
    <location>
        <begin position="100"/>
        <end position="109"/>
    </location>
</feature>
<feature type="compositionally biased region" description="Basic and acidic residues" evidence="1">
    <location>
        <begin position="65"/>
        <end position="93"/>
    </location>
</feature>
<evidence type="ECO:0000256" key="1">
    <source>
        <dbReference type="SAM" id="MobiDB-lite"/>
    </source>
</evidence>
<accession>A0A2N0B000</accession>
<dbReference type="EMBL" id="RQGI01000053">
    <property type="protein sequence ID" value="TGL68497.1"/>
    <property type="molecule type" value="Genomic_DNA"/>
</dbReference>
<dbReference type="InterPro" id="IPR018247">
    <property type="entry name" value="EF_Hand_1_Ca_BS"/>
</dbReference>
<dbReference type="SUPFAM" id="SSF47473">
    <property type="entry name" value="EF-hand"/>
    <property type="match status" value="1"/>
</dbReference>
<comment type="caution">
    <text evidence="4">The sequence shown here is derived from an EMBL/GenBank/DDBJ whole genome shotgun (WGS) entry which is preliminary data.</text>
</comment>
<dbReference type="GO" id="GO:0005509">
    <property type="term" value="F:calcium ion binding"/>
    <property type="evidence" value="ECO:0007669"/>
    <property type="project" value="InterPro"/>
</dbReference>
<keyword evidence="6" id="KW-1185">Reference proteome</keyword>
<dbReference type="EMBL" id="JAMQQD010000006">
    <property type="protein sequence ID" value="MCW7516632.1"/>
    <property type="molecule type" value="Genomic_DNA"/>
</dbReference>